<dbReference type="CDD" id="cd10448">
    <property type="entry name" value="GIY-YIG_unchar_3"/>
    <property type="match status" value="1"/>
</dbReference>
<evidence type="ECO:0000313" key="4">
    <source>
        <dbReference type="Proteomes" id="UP000310477"/>
    </source>
</evidence>
<protein>
    <submittedName>
        <fullName evidence="3">GIY-YIG nuclease family protein</fullName>
    </submittedName>
</protein>
<evidence type="ECO:0000256" key="1">
    <source>
        <dbReference type="ARBA" id="ARBA00007435"/>
    </source>
</evidence>
<dbReference type="PROSITE" id="PS50164">
    <property type="entry name" value="GIY_YIG"/>
    <property type="match status" value="1"/>
</dbReference>
<dbReference type="Proteomes" id="UP000310477">
    <property type="component" value="Unassembled WGS sequence"/>
</dbReference>
<dbReference type="SUPFAM" id="SSF82771">
    <property type="entry name" value="GIY-YIG endonuclease"/>
    <property type="match status" value="1"/>
</dbReference>
<evidence type="ECO:0000313" key="3">
    <source>
        <dbReference type="EMBL" id="TKB96542.1"/>
    </source>
</evidence>
<dbReference type="EMBL" id="SWBO01000017">
    <property type="protein sequence ID" value="TKB96542.1"/>
    <property type="molecule type" value="Genomic_DNA"/>
</dbReference>
<organism evidence="3 4">
    <name type="scientific">Pedobacter cryotolerans</name>
    <dbReference type="NCBI Taxonomy" id="2571270"/>
    <lineage>
        <taxon>Bacteria</taxon>
        <taxon>Pseudomonadati</taxon>
        <taxon>Bacteroidota</taxon>
        <taxon>Sphingobacteriia</taxon>
        <taxon>Sphingobacteriales</taxon>
        <taxon>Sphingobacteriaceae</taxon>
        <taxon>Pedobacter</taxon>
    </lineage>
</organism>
<comment type="caution">
    <text evidence="3">The sequence shown here is derived from an EMBL/GenBank/DDBJ whole genome shotgun (WGS) entry which is preliminary data.</text>
</comment>
<dbReference type="PANTHER" id="PTHR34477:SF5">
    <property type="entry name" value="BSL5627 PROTEIN"/>
    <property type="match status" value="1"/>
</dbReference>
<gene>
    <name evidence="3" type="ORF">FA045_17940</name>
</gene>
<feature type="domain" description="GIY-YIG" evidence="2">
    <location>
        <begin position="3"/>
        <end position="80"/>
    </location>
</feature>
<dbReference type="Gene3D" id="3.40.1440.10">
    <property type="entry name" value="GIY-YIG endonuclease"/>
    <property type="match status" value="1"/>
</dbReference>
<dbReference type="PANTHER" id="PTHR34477">
    <property type="entry name" value="UPF0213 PROTEIN YHBQ"/>
    <property type="match status" value="1"/>
</dbReference>
<dbReference type="RefSeq" id="WP_136878462.1">
    <property type="nucleotide sequence ID" value="NZ_SWBO01000017.1"/>
</dbReference>
<keyword evidence="4" id="KW-1185">Reference proteome</keyword>
<dbReference type="InterPro" id="IPR050190">
    <property type="entry name" value="UPF0213_domain"/>
</dbReference>
<accession>A0A4U1BUY2</accession>
<comment type="similarity">
    <text evidence="1">Belongs to the UPF0213 family.</text>
</comment>
<dbReference type="Pfam" id="PF01541">
    <property type="entry name" value="GIY-YIG"/>
    <property type="match status" value="1"/>
</dbReference>
<reference evidence="3 4" key="1">
    <citation type="submission" date="2019-04" db="EMBL/GenBank/DDBJ databases">
        <title>Pedobacter sp. AR-2-6 sp. nov., isolated from Arctic soil.</title>
        <authorList>
            <person name="Dahal R.H."/>
            <person name="Kim D.-U."/>
        </authorList>
    </citation>
    <scope>NUCLEOTIDE SEQUENCE [LARGE SCALE GENOMIC DNA]</scope>
    <source>
        <strain evidence="3 4">AR-2-6</strain>
    </source>
</reference>
<sequence>MERGGCIYIMTNKNKTTLYIGVTSDLLSRILKHKTHKYPTSFTSKYNLEYCVYFEAFLTIEDAIGREKQIKRYRREKKNALIESTNPNWEDLFDSIKSW</sequence>
<dbReference type="AlphaFoldDB" id="A0A4U1BUY2"/>
<proteinExistence type="inferred from homology"/>
<dbReference type="OrthoDB" id="1495241at2"/>
<dbReference type="InterPro" id="IPR000305">
    <property type="entry name" value="GIY-YIG_endonuc"/>
</dbReference>
<dbReference type="InterPro" id="IPR035901">
    <property type="entry name" value="GIY-YIG_endonuc_sf"/>
</dbReference>
<name>A0A4U1BUY2_9SPHI</name>
<evidence type="ECO:0000259" key="2">
    <source>
        <dbReference type="PROSITE" id="PS50164"/>
    </source>
</evidence>